<accession>A0AB38FNH6</accession>
<evidence type="ECO:0000256" key="1">
    <source>
        <dbReference type="SAM" id="MobiDB-lite"/>
    </source>
</evidence>
<dbReference type="Gene3D" id="4.10.320.10">
    <property type="entry name" value="E3-binding domain"/>
    <property type="match status" value="1"/>
</dbReference>
<organism evidence="2 3">
    <name type="scientific">Rhodococcus wratislaviensis</name>
    <name type="common">Tsukamurella wratislaviensis</name>
    <dbReference type="NCBI Taxonomy" id="44752"/>
    <lineage>
        <taxon>Bacteria</taxon>
        <taxon>Bacillati</taxon>
        <taxon>Actinomycetota</taxon>
        <taxon>Actinomycetes</taxon>
        <taxon>Mycobacteriales</taxon>
        <taxon>Nocardiaceae</taxon>
        <taxon>Rhodococcus</taxon>
    </lineage>
</organism>
<sequence>MMTRLQVAIAVIVGYWLGRSRHTKPGMMLAAASAGRLAGSPQEMVDHATMLLQSSPEFAALDESVRGQLLDAVRVAALSTETAGIDIDKDRRVAGGADEAVQIAHETVEDTACLTGDGVAVDTVGPVVDGTETTATEVGTGALGVTGALTRRRRATRARAPAADTSEHADLADSGNDVDAEKDTTAALSDETPTDNAAAAATPPTAEVRAWAAPTASPCLSDRGRLRVEVWEAYAAAHPGALTSGGTAPA</sequence>
<dbReference type="InterPro" id="IPR036625">
    <property type="entry name" value="E3-bd_dom_sf"/>
</dbReference>
<feature type="region of interest" description="Disordered" evidence="1">
    <location>
        <begin position="149"/>
        <end position="209"/>
    </location>
</feature>
<dbReference type="RefSeq" id="WP_146777811.1">
    <property type="nucleotide sequence ID" value="NZ_QTTP01000001.1"/>
</dbReference>
<protein>
    <submittedName>
        <fullName evidence="2">Uncharacterized protein</fullName>
    </submittedName>
</protein>
<evidence type="ECO:0000313" key="3">
    <source>
        <dbReference type="Proteomes" id="UP000251211"/>
    </source>
</evidence>
<gene>
    <name evidence="2" type="ORF">NCTC13229_06705</name>
</gene>
<comment type="caution">
    <text evidence="2">The sequence shown here is derived from an EMBL/GenBank/DDBJ whole genome shotgun (WGS) entry which is preliminary data.</text>
</comment>
<dbReference type="Proteomes" id="UP000251211">
    <property type="component" value="Unassembled WGS sequence"/>
</dbReference>
<name>A0AB38FNH6_RHOWR</name>
<dbReference type="GO" id="GO:0016746">
    <property type="term" value="F:acyltransferase activity"/>
    <property type="evidence" value="ECO:0007669"/>
    <property type="project" value="InterPro"/>
</dbReference>
<proteinExistence type="predicted"/>
<reference evidence="2 3" key="1">
    <citation type="submission" date="2018-06" db="EMBL/GenBank/DDBJ databases">
        <authorList>
            <consortium name="Pathogen Informatics"/>
            <person name="Doyle S."/>
        </authorList>
    </citation>
    <scope>NUCLEOTIDE SEQUENCE [LARGE SCALE GENOMIC DNA]</scope>
    <source>
        <strain evidence="2 3">NCTC13229</strain>
    </source>
</reference>
<dbReference type="AlphaFoldDB" id="A0AB38FNH6"/>
<dbReference type="EMBL" id="UAUI01000028">
    <property type="protein sequence ID" value="SPZ43170.1"/>
    <property type="molecule type" value="Genomic_DNA"/>
</dbReference>
<feature type="compositionally biased region" description="Low complexity" evidence="1">
    <location>
        <begin position="194"/>
        <end position="206"/>
    </location>
</feature>
<evidence type="ECO:0000313" key="2">
    <source>
        <dbReference type="EMBL" id="SPZ43170.1"/>
    </source>
</evidence>